<proteinExistence type="predicted"/>
<feature type="region of interest" description="Disordered" evidence="1">
    <location>
        <begin position="288"/>
        <end position="363"/>
    </location>
</feature>
<protein>
    <submittedName>
        <fullName evidence="2">Uncharacterized protein</fullName>
    </submittedName>
</protein>
<reference evidence="2" key="1">
    <citation type="journal article" date="2014" name="Genome Biol.">
        <title>Transcriptome and methylome profiling reveals relics of genome dominance in the mesopolyploid Brassica oleracea.</title>
        <authorList>
            <person name="Parkin I.A."/>
            <person name="Koh C."/>
            <person name="Tang H."/>
            <person name="Robinson S.J."/>
            <person name="Kagale S."/>
            <person name="Clarke W.E."/>
            <person name="Town C.D."/>
            <person name="Nixon J."/>
            <person name="Krishnakumar V."/>
            <person name="Bidwell S.L."/>
            <person name="Denoeud F."/>
            <person name="Belcram H."/>
            <person name="Links M.G."/>
            <person name="Just J."/>
            <person name="Clarke C."/>
            <person name="Bender T."/>
            <person name="Huebert T."/>
            <person name="Mason A.S."/>
            <person name="Pires J.C."/>
            <person name="Barker G."/>
            <person name="Moore J."/>
            <person name="Walley P.G."/>
            <person name="Manoli S."/>
            <person name="Batley J."/>
            <person name="Edwards D."/>
            <person name="Nelson M.N."/>
            <person name="Wang X."/>
            <person name="Paterson A.H."/>
            <person name="King G."/>
            <person name="Bancroft I."/>
            <person name="Chalhoub B."/>
            <person name="Sharpe A.G."/>
        </authorList>
    </citation>
    <scope>NUCLEOTIDE SEQUENCE [LARGE SCALE GENOMIC DNA]</scope>
    <source>
        <strain evidence="2">cv. TO1000</strain>
    </source>
</reference>
<accession>A0A0D2ZSJ4</accession>
<sequence length="376" mass="42395">MPIKTFGIKILNRIDQNLSPTSVPIARESLSHITESLANLSPTSVPIARGSLSHINPNLSRSLANLSHHPNGYGEFLVFFMFIYIHVSLPLQSVSAYRSSLEDQDHFCAMLGCYLARAPGDFHCCPGHLQLATQLSDRPFRLYGEFSANSERDAWCASLLVFESNHIPTGVPHLDHNDHLFDKLPWNAGDTFEVPNHHDRCAFLFFKEKPLSYGAIYKDGPEEIKWKGNGNKQVIEHKGADLIIEGVSLRFSGVIPVKIKSIQQGWWMLTHFLYQDHSLYCMSYERKSPRDTEDKDRGSDEEEEADGKDDDDKTNAKEAEKDPWISNPKGARTRITRPRNMSSFGGFGRKFNSNPPNLLASGTDDGISFLSWSRKV</sequence>
<evidence type="ECO:0000313" key="3">
    <source>
        <dbReference type="Proteomes" id="UP000032141"/>
    </source>
</evidence>
<feature type="compositionally biased region" description="Basic and acidic residues" evidence="1">
    <location>
        <begin position="288"/>
        <end position="298"/>
    </location>
</feature>
<name>A0A0D2ZSJ4_BRAOL</name>
<feature type="compositionally biased region" description="Basic and acidic residues" evidence="1">
    <location>
        <begin position="310"/>
        <end position="323"/>
    </location>
</feature>
<feature type="compositionally biased region" description="Acidic residues" evidence="1">
    <location>
        <begin position="299"/>
        <end position="309"/>
    </location>
</feature>
<dbReference type="Gramene" id="Bo00954s020.1">
    <property type="protein sequence ID" value="Bo00954s020.1"/>
    <property type="gene ID" value="Bo00954s020"/>
</dbReference>
<keyword evidence="3" id="KW-1185">Reference proteome</keyword>
<evidence type="ECO:0000256" key="1">
    <source>
        <dbReference type="SAM" id="MobiDB-lite"/>
    </source>
</evidence>
<dbReference type="EnsemblPlants" id="Bo00954s020.1">
    <property type="protein sequence ID" value="Bo00954s020.1"/>
    <property type="gene ID" value="Bo00954s020"/>
</dbReference>
<dbReference type="AlphaFoldDB" id="A0A0D2ZSJ4"/>
<dbReference type="HOGENOM" id="CLU_736888_0_0_1"/>
<evidence type="ECO:0000313" key="2">
    <source>
        <dbReference type="EnsemblPlants" id="Bo00954s020.1"/>
    </source>
</evidence>
<organism evidence="2 3">
    <name type="scientific">Brassica oleracea var. oleracea</name>
    <dbReference type="NCBI Taxonomy" id="109376"/>
    <lineage>
        <taxon>Eukaryota</taxon>
        <taxon>Viridiplantae</taxon>
        <taxon>Streptophyta</taxon>
        <taxon>Embryophyta</taxon>
        <taxon>Tracheophyta</taxon>
        <taxon>Spermatophyta</taxon>
        <taxon>Magnoliopsida</taxon>
        <taxon>eudicotyledons</taxon>
        <taxon>Gunneridae</taxon>
        <taxon>Pentapetalae</taxon>
        <taxon>rosids</taxon>
        <taxon>malvids</taxon>
        <taxon>Brassicales</taxon>
        <taxon>Brassicaceae</taxon>
        <taxon>Brassiceae</taxon>
        <taxon>Brassica</taxon>
    </lineage>
</organism>
<dbReference type="Proteomes" id="UP000032141">
    <property type="component" value="Unassembled WGS sequence"/>
</dbReference>
<reference evidence="2" key="2">
    <citation type="submission" date="2015-06" db="UniProtKB">
        <authorList>
            <consortium name="EnsemblPlants"/>
        </authorList>
    </citation>
    <scope>IDENTIFICATION</scope>
</reference>